<dbReference type="RefSeq" id="WP_142506625.1">
    <property type="nucleotide sequence ID" value="NZ_FXTI01000014.1"/>
</dbReference>
<accession>A0A521F7B6</accession>
<dbReference type="AlphaFoldDB" id="A0A521F7B6"/>
<keyword evidence="2" id="KW-1185">Reference proteome</keyword>
<reference evidence="1 2" key="1">
    <citation type="submission" date="2017-05" db="EMBL/GenBank/DDBJ databases">
        <authorList>
            <person name="Varghese N."/>
            <person name="Submissions S."/>
        </authorList>
    </citation>
    <scope>NUCLEOTIDE SEQUENCE [LARGE SCALE GENOMIC DNA]</scope>
    <source>
        <strain evidence="1 2">DSM 45474</strain>
    </source>
</reference>
<proteinExistence type="predicted"/>
<dbReference type="EMBL" id="FXTI01000014">
    <property type="protein sequence ID" value="SMO92108.1"/>
    <property type="molecule type" value="Genomic_DNA"/>
</dbReference>
<gene>
    <name evidence="1" type="ORF">SAMN06264849_11425</name>
</gene>
<organism evidence="1 2">
    <name type="scientific">Melghirimyces algeriensis</name>
    <dbReference type="NCBI Taxonomy" id="910412"/>
    <lineage>
        <taxon>Bacteria</taxon>
        <taxon>Bacillati</taxon>
        <taxon>Bacillota</taxon>
        <taxon>Bacilli</taxon>
        <taxon>Bacillales</taxon>
        <taxon>Thermoactinomycetaceae</taxon>
        <taxon>Melghirimyces</taxon>
    </lineage>
</organism>
<sequence>MGNHAVSLLRRELRKNHNEIIELRKDFDDALNFDPDGLRKSERIQHEIEKRRKIIRDCDKAINLIIRETDAAVQMELFGEDGEVVNSFVPDAKILGVVDGLYNELNPEEDE</sequence>
<protein>
    <submittedName>
        <fullName evidence="1">Uncharacterized protein</fullName>
    </submittedName>
</protein>
<evidence type="ECO:0000313" key="2">
    <source>
        <dbReference type="Proteomes" id="UP000315636"/>
    </source>
</evidence>
<evidence type="ECO:0000313" key="1">
    <source>
        <dbReference type="EMBL" id="SMO92108.1"/>
    </source>
</evidence>
<dbReference type="Proteomes" id="UP000315636">
    <property type="component" value="Unassembled WGS sequence"/>
</dbReference>
<name>A0A521F7B6_9BACL</name>